<accession>A0ACC3SNC6</accession>
<comment type="caution">
    <text evidence="1">The sequence shown here is derived from an EMBL/GenBank/DDBJ whole genome shotgun (WGS) entry which is preliminary data.</text>
</comment>
<protein>
    <submittedName>
        <fullName evidence="1">Uncharacterized protein</fullName>
    </submittedName>
</protein>
<keyword evidence="2" id="KW-1185">Reference proteome</keyword>
<dbReference type="EMBL" id="JAMKPW020000008">
    <property type="protein sequence ID" value="KAK8215421.1"/>
    <property type="molecule type" value="Genomic_DNA"/>
</dbReference>
<name>A0ACC3SNC6_9PEZI</name>
<evidence type="ECO:0000313" key="2">
    <source>
        <dbReference type="Proteomes" id="UP001320706"/>
    </source>
</evidence>
<sequence>MKVFILHAAHDPGSREEHATLPCFTCLTGGLYGRVAGATLPPVQAWIRQGRRWATTPAEATPVRASPHFTSDRA</sequence>
<evidence type="ECO:0000313" key="1">
    <source>
        <dbReference type="EMBL" id="KAK8215421.1"/>
    </source>
</evidence>
<organism evidence="1 2">
    <name type="scientific">Zalaria obscura</name>
    <dbReference type="NCBI Taxonomy" id="2024903"/>
    <lineage>
        <taxon>Eukaryota</taxon>
        <taxon>Fungi</taxon>
        <taxon>Dikarya</taxon>
        <taxon>Ascomycota</taxon>
        <taxon>Pezizomycotina</taxon>
        <taxon>Dothideomycetes</taxon>
        <taxon>Dothideomycetidae</taxon>
        <taxon>Dothideales</taxon>
        <taxon>Zalariaceae</taxon>
        <taxon>Zalaria</taxon>
    </lineage>
</organism>
<dbReference type="Proteomes" id="UP001320706">
    <property type="component" value="Unassembled WGS sequence"/>
</dbReference>
<gene>
    <name evidence="1" type="ORF">M8818_002042</name>
</gene>
<reference evidence="1" key="1">
    <citation type="submission" date="2024-02" db="EMBL/GenBank/DDBJ databases">
        <title>Metagenome Assembled Genome of Zalaria obscura JY119.</title>
        <authorList>
            <person name="Vighnesh L."/>
            <person name="Jagadeeshwari U."/>
            <person name="Venkata Ramana C."/>
            <person name="Sasikala C."/>
        </authorList>
    </citation>
    <scope>NUCLEOTIDE SEQUENCE</scope>
    <source>
        <strain evidence="1">JY119</strain>
    </source>
</reference>
<proteinExistence type="predicted"/>